<evidence type="ECO:0000313" key="3">
    <source>
        <dbReference type="Proteomes" id="UP001180020"/>
    </source>
</evidence>
<comment type="caution">
    <text evidence="2">The sequence shown here is derived from an EMBL/GenBank/DDBJ whole genome shotgun (WGS) entry which is preliminary data.</text>
</comment>
<accession>A0AAV9DHM5</accession>
<dbReference type="SUPFAM" id="SSF55729">
    <property type="entry name" value="Acyl-CoA N-acyltransferases (Nat)"/>
    <property type="match status" value="1"/>
</dbReference>
<dbReference type="Proteomes" id="UP001180020">
    <property type="component" value="Unassembled WGS sequence"/>
</dbReference>
<evidence type="ECO:0000256" key="1">
    <source>
        <dbReference type="SAM" id="SignalP"/>
    </source>
</evidence>
<keyword evidence="3" id="KW-1185">Reference proteome</keyword>
<dbReference type="PANTHER" id="PTHR36897:SF2">
    <property type="entry name" value="OS10G0350800 PROTEIN"/>
    <property type="match status" value="1"/>
</dbReference>
<dbReference type="EMBL" id="JAUJYO010000013">
    <property type="protein sequence ID" value="KAK1300279.1"/>
    <property type="molecule type" value="Genomic_DNA"/>
</dbReference>
<feature type="signal peptide" evidence="1">
    <location>
        <begin position="1"/>
        <end position="20"/>
    </location>
</feature>
<organism evidence="2 3">
    <name type="scientific">Acorus calamus</name>
    <name type="common">Sweet flag</name>
    <dbReference type="NCBI Taxonomy" id="4465"/>
    <lineage>
        <taxon>Eukaryota</taxon>
        <taxon>Viridiplantae</taxon>
        <taxon>Streptophyta</taxon>
        <taxon>Embryophyta</taxon>
        <taxon>Tracheophyta</taxon>
        <taxon>Spermatophyta</taxon>
        <taxon>Magnoliopsida</taxon>
        <taxon>Liliopsida</taxon>
        <taxon>Acoraceae</taxon>
        <taxon>Acorus</taxon>
    </lineage>
</organism>
<dbReference type="PANTHER" id="PTHR36897">
    <property type="entry name" value="OS10G0351100-LIKE PROTEIN"/>
    <property type="match status" value="1"/>
</dbReference>
<sequence length="110" mass="12319">MKRSIFGLGLFIGAVAVRHGFDCGCTRSELLAIYDSNLYHSKLVRFYKRMGFEVVREIDGSSMEDLAHMLVWGGKGTRMDADIQQLLLSFLPKRRESLATPRTGLGLTHG</sequence>
<gene>
    <name evidence="2" type="ORF">QJS10_CPB13g00529</name>
</gene>
<evidence type="ECO:0000313" key="2">
    <source>
        <dbReference type="EMBL" id="KAK1300279.1"/>
    </source>
</evidence>
<name>A0AAV9DHM5_ACOCL</name>
<reference evidence="2" key="1">
    <citation type="journal article" date="2023" name="Nat. Commun.">
        <title>Diploid and tetraploid genomes of Acorus and the evolution of monocots.</title>
        <authorList>
            <person name="Ma L."/>
            <person name="Liu K.W."/>
            <person name="Li Z."/>
            <person name="Hsiao Y.Y."/>
            <person name="Qi Y."/>
            <person name="Fu T."/>
            <person name="Tang G.D."/>
            <person name="Zhang D."/>
            <person name="Sun W.H."/>
            <person name="Liu D.K."/>
            <person name="Li Y."/>
            <person name="Chen G.Z."/>
            <person name="Liu X.D."/>
            <person name="Liao X.Y."/>
            <person name="Jiang Y.T."/>
            <person name="Yu X."/>
            <person name="Hao Y."/>
            <person name="Huang J."/>
            <person name="Zhao X.W."/>
            <person name="Ke S."/>
            <person name="Chen Y.Y."/>
            <person name="Wu W.L."/>
            <person name="Hsu J.L."/>
            <person name="Lin Y.F."/>
            <person name="Huang M.D."/>
            <person name="Li C.Y."/>
            <person name="Huang L."/>
            <person name="Wang Z.W."/>
            <person name="Zhao X."/>
            <person name="Zhong W.Y."/>
            <person name="Peng D.H."/>
            <person name="Ahmad S."/>
            <person name="Lan S."/>
            <person name="Zhang J.S."/>
            <person name="Tsai W.C."/>
            <person name="Van de Peer Y."/>
            <person name="Liu Z.J."/>
        </authorList>
    </citation>
    <scope>NUCLEOTIDE SEQUENCE</scope>
    <source>
        <strain evidence="2">CP</strain>
    </source>
</reference>
<dbReference type="InterPro" id="IPR016181">
    <property type="entry name" value="Acyl_CoA_acyltransferase"/>
</dbReference>
<keyword evidence="1" id="KW-0732">Signal</keyword>
<feature type="chain" id="PRO_5043922643" evidence="1">
    <location>
        <begin position="21"/>
        <end position="110"/>
    </location>
</feature>
<proteinExistence type="predicted"/>
<dbReference type="AlphaFoldDB" id="A0AAV9DHM5"/>
<reference evidence="2" key="2">
    <citation type="submission" date="2023-06" db="EMBL/GenBank/DDBJ databases">
        <authorList>
            <person name="Ma L."/>
            <person name="Liu K.-W."/>
            <person name="Li Z."/>
            <person name="Hsiao Y.-Y."/>
            <person name="Qi Y."/>
            <person name="Fu T."/>
            <person name="Tang G."/>
            <person name="Zhang D."/>
            <person name="Sun W.-H."/>
            <person name="Liu D.-K."/>
            <person name="Li Y."/>
            <person name="Chen G.-Z."/>
            <person name="Liu X.-D."/>
            <person name="Liao X.-Y."/>
            <person name="Jiang Y.-T."/>
            <person name="Yu X."/>
            <person name="Hao Y."/>
            <person name="Huang J."/>
            <person name="Zhao X.-W."/>
            <person name="Ke S."/>
            <person name="Chen Y.-Y."/>
            <person name="Wu W.-L."/>
            <person name="Hsu J.-L."/>
            <person name="Lin Y.-F."/>
            <person name="Huang M.-D."/>
            <person name="Li C.-Y."/>
            <person name="Huang L."/>
            <person name="Wang Z.-W."/>
            <person name="Zhao X."/>
            <person name="Zhong W.-Y."/>
            <person name="Peng D.-H."/>
            <person name="Ahmad S."/>
            <person name="Lan S."/>
            <person name="Zhang J.-S."/>
            <person name="Tsai W.-C."/>
            <person name="Van De Peer Y."/>
            <person name="Liu Z.-J."/>
        </authorList>
    </citation>
    <scope>NUCLEOTIDE SEQUENCE</scope>
    <source>
        <strain evidence="2">CP</strain>
        <tissue evidence="2">Leaves</tissue>
    </source>
</reference>
<protein>
    <submittedName>
        <fullName evidence="2">Uncharacterized protein</fullName>
    </submittedName>
</protein>